<gene>
    <name evidence="2" type="ORF">ACFFGH_03575</name>
</gene>
<keyword evidence="3" id="KW-1185">Reference proteome</keyword>
<dbReference type="PANTHER" id="PTHR43102">
    <property type="entry name" value="SLR1143 PROTEIN"/>
    <property type="match status" value="1"/>
</dbReference>
<dbReference type="SMART" id="SM00065">
    <property type="entry name" value="GAF"/>
    <property type="match status" value="1"/>
</dbReference>
<evidence type="ECO:0000259" key="1">
    <source>
        <dbReference type="SMART" id="SM00065"/>
    </source>
</evidence>
<evidence type="ECO:0000313" key="2">
    <source>
        <dbReference type="EMBL" id="MFC0676933.1"/>
    </source>
</evidence>
<dbReference type="EMBL" id="JBHLTG010000001">
    <property type="protein sequence ID" value="MFC0676933.1"/>
    <property type="molecule type" value="Genomic_DNA"/>
</dbReference>
<protein>
    <submittedName>
        <fullName evidence="2">GAF domain-containing protein</fullName>
    </submittedName>
</protein>
<dbReference type="RefSeq" id="WP_386664877.1">
    <property type="nucleotide sequence ID" value="NZ_JBHLTG010000001.1"/>
</dbReference>
<reference evidence="2 3" key="1">
    <citation type="submission" date="2024-09" db="EMBL/GenBank/DDBJ databases">
        <authorList>
            <person name="Sun Q."/>
            <person name="Mori K."/>
        </authorList>
    </citation>
    <scope>NUCLEOTIDE SEQUENCE [LARGE SCALE GENOMIC DNA]</scope>
    <source>
        <strain evidence="2 3">KCTC 23076</strain>
    </source>
</reference>
<dbReference type="PANTHER" id="PTHR43102:SF2">
    <property type="entry name" value="GAF DOMAIN-CONTAINING PROTEIN"/>
    <property type="match status" value="1"/>
</dbReference>
<dbReference type="SUPFAM" id="SSF55781">
    <property type="entry name" value="GAF domain-like"/>
    <property type="match status" value="1"/>
</dbReference>
<dbReference type="Proteomes" id="UP001589896">
    <property type="component" value="Unassembled WGS sequence"/>
</dbReference>
<comment type="caution">
    <text evidence="2">The sequence shown here is derived from an EMBL/GenBank/DDBJ whole genome shotgun (WGS) entry which is preliminary data.</text>
</comment>
<dbReference type="InterPro" id="IPR029016">
    <property type="entry name" value="GAF-like_dom_sf"/>
</dbReference>
<dbReference type="Pfam" id="PF01590">
    <property type="entry name" value="GAF"/>
    <property type="match status" value="1"/>
</dbReference>
<sequence>MHVVGALNVEDARLGMVKALGLLDTPAEERFDRFVRIAKKLCNVPMAAYTMPDVDRHWFKSTQGLGGASQTQREDSFCDYAACQRGVFYVPDMLEDARFANNVLVAGPPHVRFYAGAPLFVEDVVVGTLCVLDVRPRYFDDETLLRLRDLADCLQVELQTRLARLRQDPARMSCAAMTG</sequence>
<dbReference type="Gene3D" id="3.30.450.40">
    <property type="match status" value="1"/>
</dbReference>
<proteinExistence type="predicted"/>
<feature type="domain" description="GAF" evidence="1">
    <location>
        <begin position="26"/>
        <end position="168"/>
    </location>
</feature>
<dbReference type="InterPro" id="IPR003018">
    <property type="entry name" value="GAF"/>
</dbReference>
<organism evidence="2 3">
    <name type="scientific">Lysobacter korlensis</name>
    <dbReference type="NCBI Taxonomy" id="553636"/>
    <lineage>
        <taxon>Bacteria</taxon>
        <taxon>Pseudomonadati</taxon>
        <taxon>Pseudomonadota</taxon>
        <taxon>Gammaproteobacteria</taxon>
        <taxon>Lysobacterales</taxon>
        <taxon>Lysobacteraceae</taxon>
        <taxon>Lysobacter</taxon>
    </lineage>
</organism>
<accession>A0ABV6RLZ1</accession>
<evidence type="ECO:0000313" key="3">
    <source>
        <dbReference type="Proteomes" id="UP001589896"/>
    </source>
</evidence>
<name>A0ABV6RLZ1_9GAMM</name>